<proteinExistence type="predicted"/>
<keyword evidence="9" id="KW-1185">Reference proteome</keyword>
<dbReference type="Pfam" id="PF00172">
    <property type="entry name" value="Zn_clus"/>
    <property type="match status" value="1"/>
</dbReference>
<dbReference type="Pfam" id="PF04082">
    <property type="entry name" value="Fungal_trans"/>
    <property type="match status" value="1"/>
</dbReference>
<organism evidence="8 9">
    <name type="scientific">Cladophialophora bantiana (strain ATCC 10958 / CBS 173.52 / CDC B-1940 / NIH 8579)</name>
    <name type="common">Xylohypha bantiana</name>
    <dbReference type="NCBI Taxonomy" id="1442370"/>
    <lineage>
        <taxon>Eukaryota</taxon>
        <taxon>Fungi</taxon>
        <taxon>Dikarya</taxon>
        <taxon>Ascomycota</taxon>
        <taxon>Pezizomycotina</taxon>
        <taxon>Eurotiomycetes</taxon>
        <taxon>Chaetothyriomycetidae</taxon>
        <taxon>Chaetothyriales</taxon>
        <taxon>Herpotrichiellaceae</taxon>
        <taxon>Cladophialophora</taxon>
    </lineage>
</organism>
<dbReference type="GO" id="GO:0000435">
    <property type="term" value="P:positive regulation of transcription from RNA polymerase II promoter by galactose"/>
    <property type="evidence" value="ECO:0007669"/>
    <property type="project" value="TreeGrafter"/>
</dbReference>
<dbReference type="EMBL" id="KN846986">
    <property type="protein sequence ID" value="KIW94099.1"/>
    <property type="molecule type" value="Genomic_DNA"/>
</dbReference>
<dbReference type="RefSeq" id="XP_016620768.1">
    <property type="nucleotide sequence ID" value="XM_016763155.1"/>
</dbReference>
<keyword evidence="5" id="KW-0539">Nucleus</keyword>
<protein>
    <recommendedName>
        <fullName evidence="7">Zn(2)-C6 fungal-type domain-containing protein</fullName>
    </recommendedName>
</protein>
<feature type="domain" description="Zn(2)-C6 fungal-type" evidence="7">
    <location>
        <begin position="38"/>
        <end position="67"/>
    </location>
</feature>
<evidence type="ECO:0000256" key="5">
    <source>
        <dbReference type="ARBA" id="ARBA00023242"/>
    </source>
</evidence>
<dbReference type="Gene3D" id="4.10.240.10">
    <property type="entry name" value="Zn(2)-C6 fungal-type DNA-binding domain"/>
    <property type="match status" value="1"/>
</dbReference>
<dbReference type="InterPro" id="IPR051127">
    <property type="entry name" value="Fungal_SecMet_Regulators"/>
</dbReference>
<dbReference type="CDD" id="cd12148">
    <property type="entry name" value="fungal_TF_MHR"/>
    <property type="match status" value="1"/>
</dbReference>
<dbReference type="PROSITE" id="PS00463">
    <property type="entry name" value="ZN2_CY6_FUNGAL_1"/>
    <property type="match status" value="1"/>
</dbReference>
<keyword evidence="4" id="KW-0804">Transcription</keyword>
<dbReference type="GeneID" id="27698343"/>
<evidence type="ECO:0000259" key="7">
    <source>
        <dbReference type="PROSITE" id="PS50048"/>
    </source>
</evidence>
<dbReference type="GO" id="GO:0000978">
    <property type="term" value="F:RNA polymerase II cis-regulatory region sequence-specific DNA binding"/>
    <property type="evidence" value="ECO:0007669"/>
    <property type="project" value="TreeGrafter"/>
</dbReference>
<feature type="compositionally biased region" description="Basic and acidic residues" evidence="6">
    <location>
        <begin position="9"/>
        <end position="27"/>
    </location>
</feature>
<accession>A0A0D2IB96</accession>
<keyword evidence="3" id="KW-0238">DNA-binding</keyword>
<evidence type="ECO:0000256" key="1">
    <source>
        <dbReference type="ARBA" id="ARBA00022723"/>
    </source>
</evidence>
<feature type="region of interest" description="Disordered" evidence="6">
    <location>
        <begin position="160"/>
        <end position="186"/>
    </location>
</feature>
<feature type="region of interest" description="Disordered" evidence="6">
    <location>
        <begin position="1"/>
        <end position="29"/>
    </location>
</feature>
<evidence type="ECO:0000256" key="4">
    <source>
        <dbReference type="ARBA" id="ARBA00023163"/>
    </source>
</evidence>
<dbReference type="InterPro" id="IPR007219">
    <property type="entry name" value="XnlR_reg_dom"/>
</dbReference>
<dbReference type="GO" id="GO:0008270">
    <property type="term" value="F:zinc ion binding"/>
    <property type="evidence" value="ECO:0007669"/>
    <property type="project" value="InterPro"/>
</dbReference>
<dbReference type="AlphaFoldDB" id="A0A0D2IB96"/>
<name>A0A0D2IB96_CLAB1</name>
<evidence type="ECO:0000313" key="9">
    <source>
        <dbReference type="Proteomes" id="UP000053789"/>
    </source>
</evidence>
<evidence type="ECO:0000256" key="6">
    <source>
        <dbReference type="SAM" id="MobiDB-lite"/>
    </source>
</evidence>
<dbReference type="GO" id="GO:0000981">
    <property type="term" value="F:DNA-binding transcription factor activity, RNA polymerase II-specific"/>
    <property type="evidence" value="ECO:0007669"/>
    <property type="project" value="InterPro"/>
</dbReference>
<dbReference type="InterPro" id="IPR001138">
    <property type="entry name" value="Zn2Cys6_DnaBD"/>
</dbReference>
<dbReference type="HOGENOM" id="CLU_008828_4_0_1"/>
<dbReference type="SMART" id="SM00906">
    <property type="entry name" value="Fungal_trans"/>
    <property type="match status" value="1"/>
</dbReference>
<dbReference type="SUPFAM" id="SSF57701">
    <property type="entry name" value="Zn2/Cys6 DNA-binding domain"/>
    <property type="match status" value="1"/>
</dbReference>
<dbReference type="CDD" id="cd00067">
    <property type="entry name" value="GAL4"/>
    <property type="match status" value="1"/>
</dbReference>
<dbReference type="Proteomes" id="UP000053789">
    <property type="component" value="Unassembled WGS sequence"/>
</dbReference>
<dbReference type="VEuPathDB" id="FungiDB:Z519_05415"/>
<evidence type="ECO:0000313" key="8">
    <source>
        <dbReference type="EMBL" id="KIW94099.1"/>
    </source>
</evidence>
<feature type="compositionally biased region" description="Polar residues" evidence="6">
    <location>
        <begin position="164"/>
        <end position="175"/>
    </location>
</feature>
<keyword evidence="1" id="KW-0479">Metal-binding</keyword>
<dbReference type="GO" id="GO:0006351">
    <property type="term" value="P:DNA-templated transcription"/>
    <property type="evidence" value="ECO:0007669"/>
    <property type="project" value="InterPro"/>
</dbReference>
<dbReference type="InterPro" id="IPR036864">
    <property type="entry name" value="Zn2-C6_fun-type_DNA-bd_sf"/>
</dbReference>
<gene>
    <name evidence="8" type="ORF">Z519_05415</name>
</gene>
<evidence type="ECO:0000256" key="2">
    <source>
        <dbReference type="ARBA" id="ARBA00023015"/>
    </source>
</evidence>
<dbReference type="SMART" id="SM00066">
    <property type="entry name" value="GAL4"/>
    <property type="match status" value="1"/>
</dbReference>
<evidence type="ECO:0000256" key="3">
    <source>
        <dbReference type="ARBA" id="ARBA00023125"/>
    </source>
</evidence>
<dbReference type="PANTHER" id="PTHR47424">
    <property type="entry name" value="REGULATORY PROTEIN GAL4"/>
    <property type="match status" value="1"/>
</dbReference>
<dbReference type="PROSITE" id="PS50048">
    <property type="entry name" value="ZN2_CY6_FUNGAL_2"/>
    <property type="match status" value="1"/>
</dbReference>
<dbReference type="GO" id="GO:0005634">
    <property type="term" value="C:nucleus"/>
    <property type="evidence" value="ECO:0007669"/>
    <property type="project" value="TreeGrafter"/>
</dbReference>
<sequence length="737" mass="82930">MTDQQSTRGHGEHRSKRVVEGTLERGSKAKRPRYVSNACNECKRRKVKCDGEEPCQRCVNSMVPCSYHRTSRHNGVASAQPAILPSENLEGLSGTQDRTLLQMSMQIRALVDKVEKLHEKLSAISPTSLPETIHHPVTNTEDTAELNFSHVDPARATDPEARDQSMQANTAQAPETISPEYHGPTSSEFTFEVANESLGELGFRCSIGVPNRPNRFPSFATISRIQTADRTLLRRDLARDPLWKFERSDALKYIDIYHNSVGAMYPVIDRSRLAPKIQLLFEALDSVRGRPCQGGFGNCIELLYSIETQIMKILVAIGMITELGVAGTDAAMRLMQDVLDTSEDSLMNTEGLSGIQLLVSTALFYYNLDEEPKASRYACLASRRCLEMGLHRRDTLMKHFPEEGARKVALRVFWSVFTLDRRSSLGLGVPFVIQDSLVDPTLVSLDFDNVYLRTMIPFAKLSGKAWQMSNEFGSKEPDIVREEIEYLDYQVSQWQKQIPASIRYCHGSTGLPDLRNCDSEILQQFYLSVALFVRSNQLHNVIYRPLLQSASSIKSHPEHSLAAVNVAKNSLQVLSDLDAATTLLETHATFFKHFIVSSLGNLLLIAVHATAEYWMEIRDSFHVGLTLLRKLSSRSGPVMRAWDRLKCLEELQSKILNTQQLQAEQQQDSNHVSDISDMGPTQGTSLLTGCNVENPMDGDDFTLFDSQIRDEFARLFDPSFAFGDFYEFQFFESDGRN</sequence>
<reference evidence="8" key="1">
    <citation type="submission" date="2015-01" db="EMBL/GenBank/DDBJ databases">
        <title>The Genome Sequence of Cladophialophora bantiana CBS 173.52.</title>
        <authorList>
            <consortium name="The Broad Institute Genomics Platform"/>
            <person name="Cuomo C."/>
            <person name="de Hoog S."/>
            <person name="Gorbushina A."/>
            <person name="Stielow B."/>
            <person name="Teixiera M."/>
            <person name="Abouelleil A."/>
            <person name="Chapman S.B."/>
            <person name="Priest M."/>
            <person name="Young S.K."/>
            <person name="Wortman J."/>
            <person name="Nusbaum C."/>
            <person name="Birren B."/>
        </authorList>
    </citation>
    <scope>NUCLEOTIDE SEQUENCE [LARGE SCALE GENOMIC DNA]</scope>
    <source>
        <strain evidence="8">CBS 173.52</strain>
    </source>
</reference>
<keyword evidence="2" id="KW-0805">Transcription regulation</keyword>
<dbReference type="PANTHER" id="PTHR47424:SF5">
    <property type="entry name" value="ZN(II)2CYS6 TRANSCRIPTION FACTOR (EUROFUNG)"/>
    <property type="match status" value="1"/>
</dbReference>
<dbReference type="OrthoDB" id="3971593at2759"/>